<dbReference type="InterPro" id="IPR029351">
    <property type="entry name" value="GAD_dom"/>
</dbReference>
<keyword evidence="3 6" id="KW-0067">ATP-binding</keyword>
<dbReference type="SMART" id="SM00845">
    <property type="entry name" value="GatB_Yqey"/>
    <property type="match status" value="1"/>
</dbReference>
<dbReference type="InterPro" id="IPR017959">
    <property type="entry name" value="Asn/Gln-tRNA_amidoTrfase_suB/E"/>
</dbReference>
<dbReference type="GO" id="GO:0070681">
    <property type="term" value="P:glutaminyl-tRNAGln biosynthesis via transamidation"/>
    <property type="evidence" value="ECO:0007669"/>
    <property type="project" value="TreeGrafter"/>
</dbReference>
<dbReference type="PROSITE" id="PS01234">
    <property type="entry name" value="GATB"/>
    <property type="match status" value="1"/>
</dbReference>
<dbReference type="FunFam" id="1.10.10.410:FF:000003">
    <property type="entry name" value="Glutamyl-tRNA(Gln) amidotransferase subunit E"/>
    <property type="match status" value="1"/>
</dbReference>
<dbReference type="Pfam" id="PF02934">
    <property type="entry name" value="GatB_N"/>
    <property type="match status" value="1"/>
</dbReference>
<comment type="subunit">
    <text evidence="6">Heterodimer of GatD and GatE.</text>
</comment>
<reference evidence="9 10" key="1">
    <citation type="submission" date="2015-08" db="EMBL/GenBank/DDBJ databases">
        <title>Genomes of Isolates from Cabo Rojo, PR.</title>
        <authorList>
            <person name="Sanchez-Nieves R.L."/>
            <person name="Montalvo-Rodriguez R."/>
        </authorList>
    </citation>
    <scope>NUCLEOTIDE SEQUENCE [LARGE SCALE GENOMIC DNA]</scope>
    <source>
        <strain evidence="9 10">5</strain>
    </source>
</reference>
<dbReference type="InterPro" id="IPR017958">
    <property type="entry name" value="Gln-tRNA_amidoTrfase_suB_CS"/>
</dbReference>
<proteinExistence type="inferred from homology"/>
<feature type="region of interest" description="Disordered" evidence="7">
    <location>
        <begin position="430"/>
        <end position="449"/>
    </location>
</feature>
<dbReference type="GO" id="GO:0050567">
    <property type="term" value="F:glutaminyl-tRNA synthase (glutamine-hydrolyzing) activity"/>
    <property type="evidence" value="ECO:0007669"/>
    <property type="project" value="UniProtKB-UniRule"/>
</dbReference>
<dbReference type="Pfam" id="PF02637">
    <property type="entry name" value="GatB_Yqey"/>
    <property type="match status" value="1"/>
</dbReference>
<comment type="caution">
    <text evidence="9">The sequence shown here is derived from an EMBL/GenBank/DDBJ whole genome shotgun (WGS) entry which is preliminary data.</text>
</comment>
<keyword evidence="10" id="KW-1185">Reference proteome</keyword>
<dbReference type="AlphaFoldDB" id="A0A0M9ARB0"/>
<dbReference type="SUPFAM" id="SSF55931">
    <property type="entry name" value="Glutamine synthetase/guanido kinase"/>
    <property type="match status" value="1"/>
</dbReference>
<dbReference type="Gene3D" id="1.10.150.380">
    <property type="entry name" value="GatB domain, N-terminal subdomain"/>
    <property type="match status" value="1"/>
</dbReference>
<evidence type="ECO:0000256" key="6">
    <source>
        <dbReference type="HAMAP-Rule" id="MF_00588"/>
    </source>
</evidence>
<keyword evidence="4 6" id="KW-0648">Protein biosynthesis</keyword>
<keyword evidence="2 6" id="KW-0547">Nucleotide-binding</keyword>
<evidence type="ECO:0000256" key="2">
    <source>
        <dbReference type="ARBA" id="ARBA00022741"/>
    </source>
</evidence>
<feature type="domain" description="Asn/Gln amidotransferase" evidence="8">
    <location>
        <begin position="482"/>
        <end position="623"/>
    </location>
</feature>
<dbReference type="RefSeq" id="WP_053771442.1">
    <property type="nucleotide sequence ID" value="NZ_LIST01000002.1"/>
</dbReference>
<keyword evidence="1 6" id="KW-0436">Ligase</keyword>
<dbReference type="NCBIfam" id="TIGR00134">
    <property type="entry name" value="gatE_arch"/>
    <property type="match status" value="1"/>
</dbReference>
<comment type="function">
    <text evidence="6">Allows the formation of correctly charged Gln-tRNA(Gln) through the transamidation of misacylated Glu-tRNA(Gln) in organisms which lack glutaminyl-tRNA synthetase. The reaction takes place in the presence of glutamine and ATP through an activated gamma-phospho-Glu-tRNA(Gln). The GatDE system is specific for glutamate and does not act on aspartate.</text>
</comment>
<comment type="catalytic activity">
    <reaction evidence="5 6">
        <text>L-glutamyl-tRNA(Gln) + L-glutamine + ATP + H2O = L-glutaminyl-tRNA(Gln) + L-glutamate + ADP + phosphate + H(+)</text>
        <dbReference type="Rhea" id="RHEA:17521"/>
        <dbReference type="Rhea" id="RHEA-COMP:9681"/>
        <dbReference type="Rhea" id="RHEA-COMP:9684"/>
        <dbReference type="ChEBI" id="CHEBI:15377"/>
        <dbReference type="ChEBI" id="CHEBI:15378"/>
        <dbReference type="ChEBI" id="CHEBI:29985"/>
        <dbReference type="ChEBI" id="CHEBI:30616"/>
        <dbReference type="ChEBI" id="CHEBI:43474"/>
        <dbReference type="ChEBI" id="CHEBI:58359"/>
        <dbReference type="ChEBI" id="CHEBI:78520"/>
        <dbReference type="ChEBI" id="CHEBI:78521"/>
        <dbReference type="ChEBI" id="CHEBI:456216"/>
    </reaction>
</comment>
<dbReference type="Proteomes" id="UP000037747">
    <property type="component" value="Unassembled WGS sequence"/>
</dbReference>
<evidence type="ECO:0000256" key="1">
    <source>
        <dbReference type="ARBA" id="ARBA00022598"/>
    </source>
</evidence>
<protein>
    <recommendedName>
        <fullName evidence="6">Glutamyl-tRNA(Gln) amidotransferase subunit E</fullName>
        <shortName evidence="6">Glu-ADT subunit E</shortName>
        <ecNumber evidence="6">6.3.5.-</ecNumber>
    </recommendedName>
</protein>
<gene>
    <name evidence="6" type="primary">gatE</name>
    <name evidence="9" type="ORF">AMR74_07550</name>
</gene>
<dbReference type="OrthoDB" id="7316at2157"/>
<feature type="region of interest" description="Disordered" evidence="7">
    <location>
        <begin position="35"/>
        <end position="58"/>
    </location>
</feature>
<evidence type="ECO:0000313" key="10">
    <source>
        <dbReference type="Proteomes" id="UP000037747"/>
    </source>
</evidence>
<evidence type="ECO:0000313" key="9">
    <source>
        <dbReference type="EMBL" id="KOX97267.1"/>
    </source>
</evidence>
<dbReference type="InterPro" id="IPR023168">
    <property type="entry name" value="GatB_Yqey_C_2"/>
</dbReference>
<dbReference type="GO" id="GO:0006412">
    <property type="term" value="P:translation"/>
    <property type="evidence" value="ECO:0007669"/>
    <property type="project" value="UniProtKB-UniRule"/>
</dbReference>
<comment type="similarity">
    <text evidence="6">Belongs to the GatB/GatE family. GatE subfamily.</text>
</comment>
<accession>A0A0M9ARB0</accession>
<evidence type="ECO:0000259" key="8">
    <source>
        <dbReference type="SMART" id="SM00845"/>
    </source>
</evidence>
<dbReference type="InterPro" id="IPR006075">
    <property type="entry name" value="Asn/Gln-tRNA_Trfase_suB/E_cat"/>
</dbReference>
<dbReference type="InterPro" id="IPR042114">
    <property type="entry name" value="GatB_C_1"/>
</dbReference>
<dbReference type="HAMAP" id="MF_00588">
    <property type="entry name" value="GatE"/>
    <property type="match status" value="1"/>
</dbReference>
<dbReference type="InterPro" id="IPR004414">
    <property type="entry name" value="GatE"/>
</dbReference>
<dbReference type="GO" id="GO:0005524">
    <property type="term" value="F:ATP binding"/>
    <property type="evidence" value="ECO:0007669"/>
    <property type="project" value="UniProtKB-KW"/>
</dbReference>
<dbReference type="InterPro" id="IPR014746">
    <property type="entry name" value="Gln_synth/guanido_kin_cat_dom"/>
</dbReference>
<evidence type="ECO:0000256" key="7">
    <source>
        <dbReference type="SAM" id="MobiDB-lite"/>
    </source>
</evidence>
<dbReference type="PANTHER" id="PTHR11659">
    <property type="entry name" value="GLUTAMYL-TRNA GLN AMIDOTRANSFERASE SUBUNIT B MITOCHONDRIAL AND PROKARYOTIC PET112-RELATED"/>
    <property type="match status" value="1"/>
</dbReference>
<evidence type="ECO:0000256" key="3">
    <source>
        <dbReference type="ARBA" id="ARBA00022840"/>
    </source>
</evidence>
<feature type="compositionally biased region" description="Basic and acidic residues" evidence="7">
    <location>
        <begin position="35"/>
        <end position="50"/>
    </location>
</feature>
<dbReference type="InterPro" id="IPR018027">
    <property type="entry name" value="Asn/Gln_amidotransferase"/>
</dbReference>
<dbReference type="SUPFAM" id="SSF89095">
    <property type="entry name" value="GatB/YqeY motif"/>
    <property type="match status" value="1"/>
</dbReference>
<evidence type="ECO:0000256" key="5">
    <source>
        <dbReference type="ARBA" id="ARBA00047913"/>
    </source>
</evidence>
<dbReference type="Pfam" id="PF02938">
    <property type="entry name" value="GAD"/>
    <property type="match status" value="1"/>
</dbReference>
<dbReference type="PATRIC" id="fig|1705389.3.peg.3502"/>
<dbReference type="NCBIfam" id="NF003107">
    <property type="entry name" value="PRK04028.1"/>
    <property type="match status" value="1"/>
</dbReference>
<dbReference type="GO" id="GO:0016740">
    <property type="term" value="F:transferase activity"/>
    <property type="evidence" value="ECO:0007669"/>
    <property type="project" value="UniProtKB-KW"/>
</dbReference>
<dbReference type="GO" id="GO:0005737">
    <property type="term" value="C:cytoplasm"/>
    <property type="evidence" value="ECO:0007669"/>
    <property type="project" value="InterPro"/>
</dbReference>
<name>A0A0M9ARB0_9EURY</name>
<dbReference type="GO" id="GO:0004812">
    <property type="term" value="F:aminoacyl-tRNA ligase activity"/>
    <property type="evidence" value="ECO:0007669"/>
    <property type="project" value="InterPro"/>
</dbReference>
<sequence length="627" mass="67028">MSTDATPEYDYEELGLVAGLEIHQQLDTETKLFCDSPTVERDPDEADRSITRQLHPTKSELGELDDAAMEESRVDREFTYLAYDTTCLVEEDDEPPRRVDGEALSVALQIADLLDLSVVDQAHVMRKLVIDGSNTSGFQRSILLGQDGEIETESGSVSVVDLMLEEESAKRVEETDDGVVYSLDRLGVPLVEIGTGPDIRSPEGARQAAERIGMLLRSTGAVKRGLGTIRQDVNVSIADGARVEVKGVQDLQGIEDIVRGEVGRQAELLAIRDELRERDASVGDVSDVTDVFADTESGVIRGALDAGGKVTAVPLFGFDGLVGREIQPDRRLGTELSDHAKRHGAGGIFHTDELPAYGVTEAEVDALRDAVGAGEGDAVAIVAADPETADLAIEAAADRAETAIEGVPEETRGANDDGTTRYLRPLPGAARMYPETDVPPVEPDPSDVETPELLDEKAERYEAEFGLDAGLAEQVAFGQRFPLFEAAVERGAEPTFAASTLESTTTEIRRDGAPVENLTDDHFLALFDLVEGGDLAKEGVPEVLTTLAEDPDLTASEAVEEAGLSGVSEAEVREAVVEVVERNADQVEAEGMGAFSGLMGEAMGALRGKADGEVVSDVLREEIGKRS</sequence>
<dbReference type="InterPro" id="IPR004115">
    <property type="entry name" value="GAD-like_sf"/>
</dbReference>
<dbReference type="STRING" id="1765655.AMR74_07550"/>
<organism evidence="9 10">
    <name type="scientific">Halorubrum tropicale</name>
    <dbReference type="NCBI Taxonomy" id="1765655"/>
    <lineage>
        <taxon>Archaea</taxon>
        <taxon>Methanobacteriati</taxon>
        <taxon>Methanobacteriota</taxon>
        <taxon>Stenosarchaea group</taxon>
        <taxon>Halobacteria</taxon>
        <taxon>Halobacteriales</taxon>
        <taxon>Haloferacaceae</taxon>
        <taxon>Halorubrum</taxon>
    </lineage>
</organism>
<dbReference type="Gene3D" id="1.10.10.410">
    <property type="match status" value="1"/>
</dbReference>
<dbReference type="SUPFAM" id="SSF55261">
    <property type="entry name" value="GAD domain-like"/>
    <property type="match status" value="1"/>
</dbReference>
<dbReference type="PANTHER" id="PTHR11659:SF2">
    <property type="entry name" value="GLUTAMYL-TRNA(GLN) AMIDOTRANSFERASE SUBUNIT E"/>
    <property type="match status" value="1"/>
</dbReference>
<keyword evidence="9" id="KW-0808">Transferase</keyword>
<dbReference type="FunFam" id="3.30.1360.30:FF:000003">
    <property type="entry name" value="Glutamyl-tRNA(Gln) amidotransferase subunit E"/>
    <property type="match status" value="1"/>
</dbReference>
<dbReference type="Gene3D" id="3.30.1360.30">
    <property type="entry name" value="GAD-like domain"/>
    <property type="match status" value="1"/>
</dbReference>
<dbReference type="InterPro" id="IPR003789">
    <property type="entry name" value="Asn/Gln_tRNA_amidoTrase-B-like"/>
</dbReference>
<dbReference type="EMBL" id="LIST01000002">
    <property type="protein sequence ID" value="KOX97267.1"/>
    <property type="molecule type" value="Genomic_DNA"/>
</dbReference>
<dbReference type="EC" id="6.3.5.-" evidence="6"/>
<evidence type="ECO:0000256" key="4">
    <source>
        <dbReference type="ARBA" id="ARBA00022917"/>
    </source>
</evidence>